<gene>
    <name evidence="7" type="ORF">KV113_14775</name>
</gene>
<comment type="subcellular location">
    <subcellularLocation>
        <location evidence="1">Endomembrane system</location>
        <topology evidence="1">Multi-pass membrane protein</topology>
    </subcellularLocation>
</comment>
<dbReference type="EMBL" id="JAYJJU010000013">
    <property type="protein sequence ID" value="MEB3032818.1"/>
    <property type="molecule type" value="Genomic_DNA"/>
</dbReference>
<evidence type="ECO:0000259" key="6">
    <source>
        <dbReference type="Pfam" id="PF02656"/>
    </source>
</evidence>
<sequence>MTGNGLRDTGDGGLQAERTALAWTRTSLAVGAGGALLAALNVADGSGAFGLATACLGLGCALLILRIANRRRRTLSLGPPTRWITPPNQVQLTGISVLTFIFVATLACLLPS</sequence>
<dbReference type="InterPro" id="IPR003807">
    <property type="entry name" value="DUF202"/>
</dbReference>
<name>A0ABU5XY38_9MYCO</name>
<keyword evidence="3 5" id="KW-1133">Transmembrane helix</keyword>
<feature type="transmembrane region" description="Helical" evidence="5">
    <location>
        <begin position="47"/>
        <end position="68"/>
    </location>
</feature>
<organism evidence="7 8">
    <name type="scientific">[Mycobacterium] nativiensis</name>
    <dbReference type="NCBI Taxonomy" id="2855503"/>
    <lineage>
        <taxon>Bacteria</taxon>
        <taxon>Bacillati</taxon>
        <taxon>Actinomycetota</taxon>
        <taxon>Actinomycetes</taxon>
        <taxon>Mycobacteriales</taxon>
        <taxon>Mycobacteriaceae</taxon>
        <taxon>Mycolicibacter</taxon>
    </lineage>
</organism>
<evidence type="ECO:0000313" key="8">
    <source>
        <dbReference type="Proteomes" id="UP001298593"/>
    </source>
</evidence>
<keyword evidence="4 5" id="KW-0472">Membrane</keyword>
<evidence type="ECO:0000256" key="1">
    <source>
        <dbReference type="ARBA" id="ARBA00004127"/>
    </source>
</evidence>
<proteinExistence type="predicted"/>
<keyword evidence="2 5" id="KW-0812">Transmembrane</keyword>
<feature type="transmembrane region" description="Helical" evidence="5">
    <location>
        <begin position="88"/>
        <end position="110"/>
    </location>
</feature>
<evidence type="ECO:0000256" key="3">
    <source>
        <dbReference type="ARBA" id="ARBA00022989"/>
    </source>
</evidence>
<dbReference type="Pfam" id="PF02656">
    <property type="entry name" value="DUF202"/>
    <property type="match status" value="1"/>
</dbReference>
<dbReference type="RefSeq" id="WP_224975974.1">
    <property type="nucleotide sequence ID" value="NZ_JAYJJU010000013.1"/>
</dbReference>
<comment type="caution">
    <text evidence="7">The sequence shown here is derived from an EMBL/GenBank/DDBJ whole genome shotgun (WGS) entry which is preliminary data.</text>
</comment>
<feature type="transmembrane region" description="Helical" evidence="5">
    <location>
        <begin position="20"/>
        <end position="40"/>
    </location>
</feature>
<keyword evidence="8" id="KW-1185">Reference proteome</keyword>
<evidence type="ECO:0000313" key="7">
    <source>
        <dbReference type="EMBL" id="MEB3032818.1"/>
    </source>
</evidence>
<feature type="domain" description="DUF202" evidence="6">
    <location>
        <begin position="13"/>
        <end position="73"/>
    </location>
</feature>
<evidence type="ECO:0000256" key="2">
    <source>
        <dbReference type="ARBA" id="ARBA00022692"/>
    </source>
</evidence>
<reference evidence="7 8" key="1">
    <citation type="submission" date="2023-12" db="EMBL/GenBank/DDBJ databases">
        <title>Description of new species of Mycobacterium terrae complex isolated from sewage at the Sao Paulo Zoological Park Foundation in Brazil.</title>
        <authorList>
            <person name="Romagnoli C.L."/>
            <person name="Conceicao E.C."/>
            <person name="Machado E."/>
            <person name="Barreto L.B.P.F."/>
            <person name="Sharma A."/>
            <person name="Silva N.M."/>
            <person name="Marques L.E."/>
            <person name="Juliana M.A."/>
            <person name="Lourenco M.C.S."/>
            <person name="Digiampietri L.A."/>
            <person name="Suffys P.N."/>
            <person name="Viana-Niero C."/>
        </authorList>
    </citation>
    <scope>NUCLEOTIDE SEQUENCE [LARGE SCALE GENOMIC DNA]</scope>
    <source>
        <strain evidence="7 8">MYC340</strain>
    </source>
</reference>
<evidence type="ECO:0000256" key="4">
    <source>
        <dbReference type="ARBA" id="ARBA00023136"/>
    </source>
</evidence>
<accession>A0ABU5XY38</accession>
<protein>
    <submittedName>
        <fullName evidence="7">DUF202 domain-containing protein</fullName>
    </submittedName>
</protein>
<dbReference type="Proteomes" id="UP001298593">
    <property type="component" value="Unassembled WGS sequence"/>
</dbReference>
<evidence type="ECO:0000256" key="5">
    <source>
        <dbReference type="SAM" id="Phobius"/>
    </source>
</evidence>